<sequence length="433" mass="46791">MTADEILKLNVNIGDPNKVFLGQRIRLSEERAPMFLAHPRLLASSRHYYKYLSLVLESIRPHSSLIAGGAMLTLQGSGFVSSHETCMTVCSFGGTRVAAKVLSSSEMLCLAPPRWQVFALQGSSADPRDGGCAGEVSCGQAAVEVSINGRDLTRSGLFLTYSRAPLCVLPMLEEGKLISRYRLFTSRVVLPVWSSSPSEKELESMRRSIQRWRILRGVADVALVALNSSLPSLLGLDGVHVIRQDPSSEADQAGGRSSLEEEAILLRRLVCMGLNDMDGKGEEQADYLTAASPFALLNVDFSVALSSLQAEGGNFSLIGRAPPRPLDHQSESENNSGDASARSKAVSASSVDFVAFPYSTVQSICKAENSLRRPLDLLRNEWTRLVDGSSSVSVEVGHGLQGFLGKTDPTSGTQPGKPRASMLDYANWVLRNC</sequence>
<evidence type="ECO:0000259" key="2">
    <source>
        <dbReference type="PROSITE" id="PS51782"/>
    </source>
</evidence>
<dbReference type="Gene3D" id="2.60.40.10">
    <property type="entry name" value="Immunoglobulins"/>
    <property type="match status" value="1"/>
</dbReference>
<dbReference type="InterPro" id="IPR018392">
    <property type="entry name" value="LysM"/>
</dbReference>
<dbReference type="AlphaFoldDB" id="A0A7S0ND22"/>
<evidence type="ECO:0000256" key="1">
    <source>
        <dbReference type="SAM" id="MobiDB-lite"/>
    </source>
</evidence>
<dbReference type="PROSITE" id="PS51782">
    <property type="entry name" value="LYSM"/>
    <property type="match status" value="1"/>
</dbReference>
<protein>
    <recommendedName>
        <fullName evidence="2">LysM domain-containing protein</fullName>
    </recommendedName>
</protein>
<feature type="region of interest" description="Disordered" evidence="1">
    <location>
        <begin position="319"/>
        <end position="342"/>
    </location>
</feature>
<organism evidence="3">
    <name type="scientific">Hanusia phi</name>
    <dbReference type="NCBI Taxonomy" id="3032"/>
    <lineage>
        <taxon>Eukaryota</taxon>
        <taxon>Cryptophyceae</taxon>
        <taxon>Pyrenomonadales</taxon>
        <taxon>Geminigeraceae</taxon>
        <taxon>Hanusia</taxon>
    </lineage>
</organism>
<dbReference type="InterPro" id="IPR014756">
    <property type="entry name" value="Ig_E-set"/>
</dbReference>
<dbReference type="InterPro" id="IPR002909">
    <property type="entry name" value="IPT_dom"/>
</dbReference>
<dbReference type="InterPro" id="IPR013783">
    <property type="entry name" value="Ig-like_fold"/>
</dbReference>
<gene>
    <name evidence="3" type="ORF">HPHI1048_LOCUS22581</name>
</gene>
<dbReference type="EMBL" id="HBEO01033348">
    <property type="protein sequence ID" value="CAD8506392.1"/>
    <property type="molecule type" value="Transcribed_RNA"/>
</dbReference>
<accession>A0A7S0ND22</accession>
<evidence type="ECO:0000313" key="3">
    <source>
        <dbReference type="EMBL" id="CAD8506392.1"/>
    </source>
</evidence>
<dbReference type="Pfam" id="PF01833">
    <property type="entry name" value="TIG"/>
    <property type="match status" value="1"/>
</dbReference>
<reference evidence="3" key="1">
    <citation type="submission" date="2021-01" db="EMBL/GenBank/DDBJ databases">
        <authorList>
            <person name="Corre E."/>
            <person name="Pelletier E."/>
            <person name="Niang G."/>
            <person name="Scheremetjew M."/>
            <person name="Finn R."/>
            <person name="Kale V."/>
            <person name="Holt S."/>
            <person name="Cochrane G."/>
            <person name="Meng A."/>
            <person name="Brown T."/>
            <person name="Cohen L."/>
        </authorList>
    </citation>
    <scope>NUCLEOTIDE SEQUENCE</scope>
    <source>
        <strain evidence="3">CCMP325</strain>
    </source>
</reference>
<dbReference type="CDD" id="cd00603">
    <property type="entry name" value="IPT_PCSR"/>
    <property type="match status" value="1"/>
</dbReference>
<name>A0A7S0ND22_9CRYP</name>
<dbReference type="SUPFAM" id="SSF81296">
    <property type="entry name" value="E set domains"/>
    <property type="match status" value="1"/>
</dbReference>
<feature type="domain" description="LysM" evidence="2">
    <location>
        <begin position="1"/>
        <end position="27"/>
    </location>
</feature>
<proteinExistence type="predicted"/>